<reference evidence="2" key="1">
    <citation type="submission" date="2021-12" db="EMBL/GenBank/DDBJ databases">
        <authorList>
            <person name="King R."/>
        </authorList>
    </citation>
    <scope>NUCLEOTIDE SEQUENCE</scope>
</reference>
<feature type="region of interest" description="Disordered" evidence="1">
    <location>
        <begin position="1"/>
        <end position="27"/>
    </location>
</feature>
<name>A0A9P0EY83_BEMTA</name>
<gene>
    <name evidence="2" type="ORF">BEMITA_LOCUS1490</name>
</gene>
<dbReference type="Proteomes" id="UP001152759">
    <property type="component" value="Chromosome 1"/>
</dbReference>
<feature type="region of interest" description="Disordered" evidence="1">
    <location>
        <begin position="53"/>
        <end position="93"/>
    </location>
</feature>
<organism evidence="2 3">
    <name type="scientific">Bemisia tabaci</name>
    <name type="common">Sweetpotato whitefly</name>
    <name type="synonym">Aleurodes tabaci</name>
    <dbReference type="NCBI Taxonomy" id="7038"/>
    <lineage>
        <taxon>Eukaryota</taxon>
        <taxon>Metazoa</taxon>
        <taxon>Ecdysozoa</taxon>
        <taxon>Arthropoda</taxon>
        <taxon>Hexapoda</taxon>
        <taxon>Insecta</taxon>
        <taxon>Pterygota</taxon>
        <taxon>Neoptera</taxon>
        <taxon>Paraneoptera</taxon>
        <taxon>Hemiptera</taxon>
        <taxon>Sternorrhyncha</taxon>
        <taxon>Aleyrodoidea</taxon>
        <taxon>Aleyrodidae</taxon>
        <taxon>Aleyrodinae</taxon>
        <taxon>Bemisia</taxon>
    </lineage>
</organism>
<evidence type="ECO:0000313" key="2">
    <source>
        <dbReference type="EMBL" id="CAH0381885.1"/>
    </source>
</evidence>
<feature type="compositionally biased region" description="Polar residues" evidence="1">
    <location>
        <begin position="68"/>
        <end position="77"/>
    </location>
</feature>
<dbReference type="AlphaFoldDB" id="A0A9P0EY83"/>
<accession>A0A9P0EY83</accession>
<sequence>MDHLRDYSFGLSSPGDRQRETPHRKERHCMSIPNTSSQDFLTPYYMAARNSVCSVSEPNRTESRETGAYSSRLNRQVRNPREEQGSVTEPPAR</sequence>
<proteinExistence type="predicted"/>
<evidence type="ECO:0000256" key="1">
    <source>
        <dbReference type="SAM" id="MobiDB-lite"/>
    </source>
</evidence>
<keyword evidence="3" id="KW-1185">Reference proteome</keyword>
<protein>
    <submittedName>
        <fullName evidence="2">Uncharacterized protein</fullName>
    </submittedName>
</protein>
<dbReference type="EMBL" id="OU963862">
    <property type="protein sequence ID" value="CAH0381885.1"/>
    <property type="molecule type" value="Genomic_DNA"/>
</dbReference>
<evidence type="ECO:0000313" key="3">
    <source>
        <dbReference type="Proteomes" id="UP001152759"/>
    </source>
</evidence>